<dbReference type="Gene3D" id="1.20.1250.20">
    <property type="entry name" value="MFS general substrate transporter like domains"/>
    <property type="match status" value="1"/>
</dbReference>
<accession>A0AAE1DJG0</accession>
<gene>
    <name evidence="7" type="ORF">RRG08_012733</name>
</gene>
<dbReference type="Proteomes" id="UP001283361">
    <property type="component" value="Unassembled WGS sequence"/>
</dbReference>
<dbReference type="EMBL" id="JAWDGP010003575">
    <property type="protein sequence ID" value="KAK3772964.1"/>
    <property type="molecule type" value="Genomic_DNA"/>
</dbReference>
<name>A0AAE1DJG0_9GAST</name>
<reference evidence="7" key="1">
    <citation type="journal article" date="2023" name="G3 (Bethesda)">
        <title>A reference genome for the long-term kleptoplast-retaining sea slug Elysia crispata morphotype clarki.</title>
        <authorList>
            <person name="Eastman K.E."/>
            <person name="Pendleton A.L."/>
            <person name="Shaikh M.A."/>
            <person name="Suttiyut T."/>
            <person name="Ogas R."/>
            <person name="Tomko P."/>
            <person name="Gavelis G."/>
            <person name="Widhalm J.R."/>
            <person name="Wisecaver J.H."/>
        </authorList>
    </citation>
    <scope>NUCLEOTIDE SEQUENCE</scope>
    <source>
        <strain evidence="7">ECLA1</strain>
    </source>
</reference>
<evidence type="ECO:0000256" key="1">
    <source>
        <dbReference type="ARBA" id="ARBA00004141"/>
    </source>
</evidence>
<sequence>VWWVTTLLSYVGKQLLSTSFAVIWLYTAELLPTHSRLSGVGFCNFFGRIGAMVSPYIATLPTVVEGKIGQALPLLIFGACGLVSGMLCLLLPETGNERLPDTVKEAECLKWHKKRKSNGLIFRNVDSESKENGAANKITT</sequence>
<dbReference type="InterPro" id="IPR036259">
    <property type="entry name" value="MFS_trans_sf"/>
</dbReference>
<proteinExistence type="predicted"/>
<feature type="non-terminal residue" evidence="7">
    <location>
        <position position="1"/>
    </location>
</feature>
<comment type="caution">
    <text evidence="7">The sequence shown here is derived from an EMBL/GenBank/DDBJ whole genome shotgun (WGS) entry which is preliminary data.</text>
</comment>
<dbReference type="InterPro" id="IPR020846">
    <property type="entry name" value="MFS_dom"/>
</dbReference>
<evidence type="ECO:0000256" key="2">
    <source>
        <dbReference type="ARBA" id="ARBA00022692"/>
    </source>
</evidence>
<keyword evidence="4 5" id="KW-0472">Membrane</keyword>
<dbReference type="GO" id="GO:0016020">
    <property type="term" value="C:membrane"/>
    <property type="evidence" value="ECO:0007669"/>
    <property type="project" value="UniProtKB-SubCell"/>
</dbReference>
<feature type="transmembrane region" description="Helical" evidence="5">
    <location>
        <begin position="39"/>
        <end position="58"/>
    </location>
</feature>
<keyword evidence="8" id="KW-1185">Reference proteome</keyword>
<dbReference type="PROSITE" id="PS50850">
    <property type="entry name" value="MFS"/>
    <property type="match status" value="1"/>
</dbReference>
<dbReference type="SUPFAM" id="SSF103473">
    <property type="entry name" value="MFS general substrate transporter"/>
    <property type="match status" value="1"/>
</dbReference>
<comment type="subcellular location">
    <subcellularLocation>
        <location evidence="1">Membrane</location>
        <topology evidence="1">Multi-pass membrane protein</topology>
    </subcellularLocation>
</comment>
<evidence type="ECO:0000256" key="5">
    <source>
        <dbReference type="SAM" id="Phobius"/>
    </source>
</evidence>
<evidence type="ECO:0000256" key="4">
    <source>
        <dbReference type="ARBA" id="ARBA00023136"/>
    </source>
</evidence>
<keyword evidence="3 5" id="KW-1133">Transmembrane helix</keyword>
<evidence type="ECO:0000256" key="3">
    <source>
        <dbReference type="ARBA" id="ARBA00022989"/>
    </source>
</evidence>
<evidence type="ECO:0000313" key="7">
    <source>
        <dbReference type="EMBL" id="KAK3772964.1"/>
    </source>
</evidence>
<dbReference type="PANTHER" id="PTHR24064">
    <property type="entry name" value="SOLUTE CARRIER FAMILY 22 MEMBER"/>
    <property type="match status" value="1"/>
</dbReference>
<protein>
    <recommendedName>
        <fullName evidence="6">Major facilitator superfamily (MFS) profile domain-containing protein</fullName>
    </recommendedName>
</protein>
<evidence type="ECO:0000259" key="6">
    <source>
        <dbReference type="PROSITE" id="PS50850"/>
    </source>
</evidence>
<feature type="domain" description="Major facilitator superfamily (MFS) profile" evidence="6">
    <location>
        <begin position="1"/>
        <end position="96"/>
    </location>
</feature>
<keyword evidence="2 5" id="KW-0812">Transmembrane</keyword>
<organism evidence="7 8">
    <name type="scientific">Elysia crispata</name>
    <name type="common">lettuce slug</name>
    <dbReference type="NCBI Taxonomy" id="231223"/>
    <lineage>
        <taxon>Eukaryota</taxon>
        <taxon>Metazoa</taxon>
        <taxon>Spiralia</taxon>
        <taxon>Lophotrochozoa</taxon>
        <taxon>Mollusca</taxon>
        <taxon>Gastropoda</taxon>
        <taxon>Heterobranchia</taxon>
        <taxon>Euthyneura</taxon>
        <taxon>Panpulmonata</taxon>
        <taxon>Sacoglossa</taxon>
        <taxon>Placobranchoidea</taxon>
        <taxon>Plakobranchidae</taxon>
        <taxon>Elysia</taxon>
    </lineage>
</organism>
<evidence type="ECO:0000313" key="8">
    <source>
        <dbReference type="Proteomes" id="UP001283361"/>
    </source>
</evidence>
<dbReference type="AlphaFoldDB" id="A0AAE1DJG0"/>
<feature type="transmembrane region" description="Helical" evidence="5">
    <location>
        <begin position="6"/>
        <end position="27"/>
    </location>
</feature>
<dbReference type="GO" id="GO:0022857">
    <property type="term" value="F:transmembrane transporter activity"/>
    <property type="evidence" value="ECO:0007669"/>
    <property type="project" value="InterPro"/>
</dbReference>
<feature type="transmembrane region" description="Helical" evidence="5">
    <location>
        <begin position="70"/>
        <end position="91"/>
    </location>
</feature>